<dbReference type="Proteomes" id="UP000177515">
    <property type="component" value="Chromosome 2"/>
</dbReference>
<proteinExistence type="inferred from homology"/>
<dbReference type="EMBL" id="CP017755">
    <property type="protein sequence ID" value="AOZ09369.1"/>
    <property type="molecule type" value="Genomic_DNA"/>
</dbReference>
<keyword evidence="3" id="KW-1185">Reference proteome</keyword>
<evidence type="ECO:0000313" key="3">
    <source>
        <dbReference type="Proteomes" id="UP000177515"/>
    </source>
</evidence>
<name>A0ABM6FCB2_9BURK</name>
<dbReference type="NCBIfam" id="TIGR01552">
    <property type="entry name" value="phd_fam"/>
    <property type="match status" value="1"/>
</dbReference>
<protein>
    <submittedName>
        <fullName evidence="2">Prevent-host-death protein</fullName>
    </submittedName>
</protein>
<sequence>MFVEVGSYDAKTRLPELLRKVEQGERFTNAQRGRPIADLVPSADNARHSREEAVAAMRSMKRLVDVAPDTLEQWVEEGRR</sequence>
<evidence type="ECO:0000256" key="1">
    <source>
        <dbReference type="ARBA" id="ARBA00009981"/>
    </source>
</evidence>
<dbReference type="InterPro" id="IPR036165">
    <property type="entry name" value="YefM-like_sf"/>
</dbReference>
<dbReference type="RefSeq" id="WP_071071968.1">
    <property type="nucleotide sequence ID" value="NZ_CP017755.1"/>
</dbReference>
<evidence type="ECO:0000313" key="2">
    <source>
        <dbReference type="EMBL" id="AOZ09369.1"/>
    </source>
</evidence>
<organism evidence="2 3">
    <name type="scientific">Cupriavidus malaysiensis</name>
    <dbReference type="NCBI Taxonomy" id="367825"/>
    <lineage>
        <taxon>Bacteria</taxon>
        <taxon>Pseudomonadati</taxon>
        <taxon>Pseudomonadota</taxon>
        <taxon>Betaproteobacteria</taxon>
        <taxon>Burkholderiales</taxon>
        <taxon>Burkholderiaceae</taxon>
        <taxon>Cupriavidus</taxon>
    </lineage>
</organism>
<gene>
    <name evidence="2" type="ORF">BKK80_26675</name>
</gene>
<comment type="similarity">
    <text evidence="1">Belongs to the phD/YefM antitoxin family.</text>
</comment>
<reference evidence="2 3" key="1">
    <citation type="submission" date="2016-10" db="EMBL/GenBank/DDBJ databases">
        <title>Complete genome sequences of three Cupriavidus strains isolated from various Malaysian environments.</title>
        <authorList>
            <person name="Abdullah A.A.-A."/>
            <person name="Shafie N.A.H."/>
            <person name="Lau N.S."/>
        </authorList>
    </citation>
    <scope>NUCLEOTIDE SEQUENCE [LARGE SCALE GENOMIC DNA]</scope>
    <source>
        <strain evidence="2 3">USMAA1020</strain>
    </source>
</reference>
<accession>A0ABM6FCB2</accession>
<dbReference type="SUPFAM" id="SSF143120">
    <property type="entry name" value="YefM-like"/>
    <property type="match status" value="1"/>
</dbReference>